<name>A0ABT6CPS6_9SPHN</name>
<reference evidence="2 3" key="1">
    <citation type="submission" date="2023-03" db="EMBL/GenBank/DDBJ databases">
        <title>Novosphingobium cyanobacteriorum sp. nov., isolated from a eutrophic reservoir during the Microcystis bloom period.</title>
        <authorList>
            <person name="Kang M."/>
            <person name="Le V."/>
            <person name="Ko S.-R."/>
            <person name="Lee S.-A."/>
            <person name="Ahn C.-Y."/>
        </authorList>
    </citation>
    <scope>NUCLEOTIDE SEQUENCE [LARGE SCALE GENOMIC DNA]</scope>
    <source>
        <strain evidence="2 3">HBC54</strain>
    </source>
</reference>
<evidence type="ECO:0000313" key="3">
    <source>
        <dbReference type="Proteomes" id="UP001222770"/>
    </source>
</evidence>
<evidence type="ECO:0000313" key="2">
    <source>
        <dbReference type="EMBL" id="MDF8335917.1"/>
    </source>
</evidence>
<gene>
    <name evidence="2" type="ORF">POM99_22180</name>
</gene>
<dbReference type="InterPro" id="IPR002513">
    <property type="entry name" value="Tn3_Tnp_DDE_dom"/>
</dbReference>
<dbReference type="Pfam" id="PF01526">
    <property type="entry name" value="DDE_Tnp_Tn3"/>
    <property type="match status" value="1"/>
</dbReference>
<comment type="caution">
    <text evidence="2">The sequence shown here is derived from an EMBL/GenBank/DDBJ whole genome shotgun (WGS) entry which is preliminary data.</text>
</comment>
<dbReference type="Proteomes" id="UP001222770">
    <property type="component" value="Unassembled WGS sequence"/>
</dbReference>
<proteinExistence type="predicted"/>
<feature type="non-terminal residue" evidence="2">
    <location>
        <position position="43"/>
    </location>
</feature>
<sequence length="43" mass="4668">MNNEELLHVHRRFVHAAALKEACARVANATLAIRNAAVWGDAG</sequence>
<evidence type="ECO:0000259" key="1">
    <source>
        <dbReference type="Pfam" id="PF01526"/>
    </source>
</evidence>
<accession>A0ABT6CPS6</accession>
<keyword evidence="3" id="KW-1185">Reference proteome</keyword>
<feature type="domain" description="Tn3 transposase DDE" evidence="1">
    <location>
        <begin position="2"/>
        <end position="41"/>
    </location>
</feature>
<dbReference type="EMBL" id="JAROCY010000066">
    <property type="protein sequence ID" value="MDF8335917.1"/>
    <property type="molecule type" value="Genomic_DNA"/>
</dbReference>
<protein>
    <submittedName>
        <fullName evidence="2">Tn3 family transposase</fullName>
    </submittedName>
</protein>
<organism evidence="2 3">
    <name type="scientific">Novosphingobium cyanobacteriorum</name>
    <dbReference type="NCBI Taxonomy" id="3024215"/>
    <lineage>
        <taxon>Bacteria</taxon>
        <taxon>Pseudomonadati</taxon>
        <taxon>Pseudomonadota</taxon>
        <taxon>Alphaproteobacteria</taxon>
        <taxon>Sphingomonadales</taxon>
        <taxon>Sphingomonadaceae</taxon>
        <taxon>Novosphingobium</taxon>
    </lineage>
</organism>